<dbReference type="Proteomes" id="UP000499080">
    <property type="component" value="Unassembled WGS sequence"/>
</dbReference>
<dbReference type="EMBL" id="BGPR01197873">
    <property type="protein sequence ID" value="GBN09763.1"/>
    <property type="molecule type" value="Genomic_DNA"/>
</dbReference>
<evidence type="ECO:0000313" key="1">
    <source>
        <dbReference type="EMBL" id="GBN09763.1"/>
    </source>
</evidence>
<gene>
    <name evidence="1" type="ORF">AVEN_259055_1</name>
    <name evidence="2" type="ORF">AVEN_49250_1</name>
</gene>
<accession>A0A4Y2L7F2</accession>
<name>A0A4Y2L7F2_ARAVE</name>
<evidence type="ECO:0000313" key="3">
    <source>
        <dbReference type="Proteomes" id="UP000499080"/>
    </source>
</evidence>
<organism evidence="1 3">
    <name type="scientific">Araneus ventricosus</name>
    <name type="common">Orbweaver spider</name>
    <name type="synonym">Epeira ventricosa</name>
    <dbReference type="NCBI Taxonomy" id="182803"/>
    <lineage>
        <taxon>Eukaryota</taxon>
        <taxon>Metazoa</taxon>
        <taxon>Ecdysozoa</taxon>
        <taxon>Arthropoda</taxon>
        <taxon>Chelicerata</taxon>
        <taxon>Arachnida</taxon>
        <taxon>Araneae</taxon>
        <taxon>Araneomorphae</taxon>
        <taxon>Entelegynae</taxon>
        <taxon>Araneoidea</taxon>
        <taxon>Araneidae</taxon>
        <taxon>Araneus</taxon>
    </lineage>
</organism>
<proteinExistence type="predicted"/>
<evidence type="ECO:0000313" key="2">
    <source>
        <dbReference type="EMBL" id="GBN66824.1"/>
    </source>
</evidence>
<reference evidence="1 3" key="1">
    <citation type="journal article" date="2019" name="Sci. Rep.">
        <title>Orb-weaving spider Araneus ventricosus genome elucidates the spidroin gene catalogue.</title>
        <authorList>
            <person name="Kono N."/>
            <person name="Nakamura H."/>
            <person name="Ohtoshi R."/>
            <person name="Moran D.A.P."/>
            <person name="Shinohara A."/>
            <person name="Yoshida Y."/>
            <person name="Fujiwara M."/>
            <person name="Mori M."/>
            <person name="Tomita M."/>
            <person name="Arakawa K."/>
        </authorList>
    </citation>
    <scope>NUCLEOTIDE SEQUENCE [LARGE SCALE GENOMIC DNA]</scope>
</reference>
<protein>
    <submittedName>
        <fullName evidence="1">Uncharacterized protein</fullName>
    </submittedName>
</protein>
<comment type="caution">
    <text evidence="1">The sequence shown here is derived from an EMBL/GenBank/DDBJ whole genome shotgun (WGS) entry which is preliminary data.</text>
</comment>
<dbReference type="AlphaFoldDB" id="A0A4Y2L7F2"/>
<dbReference type="EMBL" id="BGPR01223191">
    <property type="protein sequence ID" value="GBN66824.1"/>
    <property type="molecule type" value="Genomic_DNA"/>
</dbReference>
<sequence length="131" mass="15492">MKRTTPELFIPFRIFRFTPAEERMANAFDLRCNIHHTRRIFNRNWMRIWNAPAPEQRPYHLATTALYHEAFVVPEIECPMDVPKNLSPENIVYRLVPVPTHRGPRLRKAIVKPIVCRLNSLADCIEMQTKN</sequence>
<keyword evidence="3" id="KW-1185">Reference proteome</keyword>